<keyword evidence="4" id="KW-1185">Reference proteome</keyword>
<proteinExistence type="predicted"/>
<reference evidence="3 4" key="1">
    <citation type="journal article" date="2023" name="Insect Mol. Biol.">
        <title>Genome sequencing provides insights into the evolution of gene families encoding plant cell wall-degrading enzymes in longhorned beetles.</title>
        <authorList>
            <person name="Shin N.R."/>
            <person name="Okamura Y."/>
            <person name="Kirsch R."/>
            <person name="Pauchet Y."/>
        </authorList>
    </citation>
    <scope>NUCLEOTIDE SEQUENCE [LARGE SCALE GENOMIC DNA]</scope>
    <source>
        <strain evidence="3">EAD_L_NR</strain>
    </source>
</reference>
<keyword evidence="1" id="KW-0175">Coiled coil</keyword>
<organism evidence="3 4">
    <name type="scientific">Exocentrus adspersus</name>
    <dbReference type="NCBI Taxonomy" id="1586481"/>
    <lineage>
        <taxon>Eukaryota</taxon>
        <taxon>Metazoa</taxon>
        <taxon>Ecdysozoa</taxon>
        <taxon>Arthropoda</taxon>
        <taxon>Hexapoda</taxon>
        <taxon>Insecta</taxon>
        <taxon>Pterygota</taxon>
        <taxon>Neoptera</taxon>
        <taxon>Endopterygota</taxon>
        <taxon>Coleoptera</taxon>
        <taxon>Polyphaga</taxon>
        <taxon>Cucujiformia</taxon>
        <taxon>Chrysomeloidea</taxon>
        <taxon>Cerambycidae</taxon>
        <taxon>Lamiinae</taxon>
        <taxon>Acanthocinini</taxon>
        <taxon>Exocentrus</taxon>
    </lineage>
</organism>
<evidence type="ECO:0000256" key="2">
    <source>
        <dbReference type="SAM" id="MobiDB-lite"/>
    </source>
</evidence>
<feature type="compositionally biased region" description="Polar residues" evidence="2">
    <location>
        <begin position="336"/>
        <end position="345"/>
    </location>
</feature>
<evidence type="ECO:0000313" key="3">
    <source>
        <dbReference type="EMBL" id="KAJ8919217.1"/>
    </source>
</evidence>
<accession>A0AAV8VXW3</accession>
<feature type="compositionally biased region" description="Polar residues" evidence="2">
    <location>
        <begin position="294"/>
        <end position="320"/>
    </location>
</feature>
<feature type="compositionally biased region" description="Polar residues" evidence="2">
    <location>
        <begin position="352"/>
        <end position="361"/>
    </location>
</feature>
<sequence length="361" mass="40041">MKNGAIIRTNKTTELRYKRSPSTARKYEDSQSSESTGSRELSPATPRRGVENKLGNASRSRLLRSRTGTPNSIPDSPRSLDGRTARLSRPSAASSPIKPRINHLSSTGYDSDDSIRLDRANHTAMKQDIISIKTMLLKLRRVLNEQTDEEILMRYVKSENCVMMRVFCFQSETHNPFENQAVLTNGLFNSLCPSDTEALQNEDESETRLELAELRRQVLFLQGQLEDKEKTVQSLQEQMIKLANDNYHANSAPASTISHESQMCNAATQTERIRPISAGPSLLNGSPVDGSAGSLVSVSETPSSRKSRPPVQSDSTASKRTPSRLWRQPGEPPSPQRYSINSSSIPRRANSRTRTPASTPS</sequence>
<feature type="coiled-coil region" evidence="1">
    <location>
        <begin position="211"/>
        <end position="245"/>
    </location>
</feature>
<name>A0AAV8VXW3_9CUCU</name>
<feature type="compositionally biased region" description="Low complexity" evidence="2">
    <location>
        <begin position="85"/>
        <end position="96"/>
    </location>
</feature>
<comment type="caution">
    <text evidence="3">The sequence shown here is derived from an EMBL/GenBank/DDBJ whole genome shotgun (WGS) entry which is preliminary data.</text>
</comment>
<dbReference type="Proteomes" id="UP001159042">
    <property type="component" value="Unassembled WGS sequence"/>
</dbReference>
<evidence type="ECO:0000256" key="1">
    <source>
        <dbReference type="SAM" id="Coils"/>
    </source>
</evidence>
<feature type="region of interest" description="Disordered" evidence="2">
    <location>
        <begin position="277"/>
        <end position="361"/>
    </location>
</feature>
<protein>
    <submittedName>
        <fullName evidence="3">Uncharacterized protein</fullName>
    </submittedName>
</protein>
<feature type="compositionally biased region" description="Polar residues" evidence="2">
    <location>
        <begin position="30"/>
        <end position="39"/>
    </location>
</feature>
<gene>
    <name evidence="3" type="ORF">NQ315_012205</name>
</gene>
<dbReference type="EMBL" id="JANEYG010000020">
    <property type="protein sequence ID" value="KAJ8919217.1"/>
    <property type="molecule type" value="Genomic_DNA"/>
</dbReference>
<evidence type="ECO:0000313" key="4">
    <source>
        <dbReference type="Proteomes" id="UP001159042"/>
    </source>
</evidence>
<feature type="region of interest" description="Disordered" evidence="2">
    <location>
        <begin position="1"/>
        <end position="108"/>
    </location>
</feature>
<dbReference type="AlphaFoldDB" id="A0AAV8VXW3"/>